<keyword evidence="4" id="KW-0732">Signal</keyword>
<gene>
    <name evidence="12" type="ORF">GH714_003666</name>
</gene>
<comment type="caution">
    <text evidence="12">The sequence shown here is derived from an EMBL/GenBank/DDBJ whole genome shotgun (WGS) entry which is preliminary data.</text>
</comment>
<organism evidence="12 13">
    <name type="scientific">Hevea brasiliensis</name>
    <name type="common">Para rubber tree</name>
    <name type="synonym">Siphonia brasiliensis</name>
    <dbReference type="NCBI Taxonomy" id="3981"/>
    <lineage>
        <taxon>Eukaryota</taxon>
        <taxon>Viridiplantae</taxon>
        <taxon>Streptophyta</taxon>
        <taxon>Embryophyta</taxon>
        <taxon>Tracheophyta</taxon>
        <taxon>Spermatophyta</taxon>
        <taxon>Magnoliopsida</taxon>
        <taxon>eudicotyledons</taxon>
        <taxon>Gunneridae</taxon>
        <taxon>Pentapetalae</taxon>
        <taxon>rosids</taxon>
        <taxon>fabids</taxon>
        <taxon>Malpighiales</taxon>
        <taxon>Euphorbiaceae</taxon>
        <taxon>Crotonoideae</taxon>
        <taxon>Micrandreae</taxon>
        <taxon>Hevea</taxon>
    </lineage>
</organism>
<dbReference type="Gene3D" id="2.40.40.10">
    <property type="entry name" value="RlpA-like domain"/>
    <property type="match status" value="1"/>
</dbReference>
<dbReference type="SMART" id="SM00384">
    <property type="entry name" value="AT_hook"/>
    <property type="match status" value="3"/>
</dbReference>
<evidence type="ECO:0000256" key="8">
    <source>
        <dbReference type="ARBA" id="ARBA00023242"/>
    </source>
</evidence>
<dbReference type="PROSITE" id="PS51742">
    <property type="entry name" value="PPC"/>
    <property type="match status" value="1"/>
</dbReference>
<evidence type="ECO:0000256" key="6">
    <source>
        <dbReference type="ARBA" id="ARBA00023125"/>
    </source>
</evidence>
<dbReference type="InterPro" id="IPR017956">
    <property type="entry name" value="AT_hook_DNA-bd_motif"/>
</dbReference>
<feature type="transmembrane region" description="Helical" evidence="10">
    <location>
        <begin position="362"/>
        <end position="380"/>
    </location>
</feature>
<evidence type="ECO:0000259" key="11">
    <source>
        <dbReference type="PROSITE" id="PS51742"/>
    </source>
</evidence>
<proteinExistence type="inferred from homology"/>
<evidence type="ECO:0000313" key="13">
    <source>
        <dbReference type="Proteomes" id="UP000467840"/>
    </source>
</evidence>
<dbReference type="InterPro" id="IPR036908">
    <property type="entry name" value="RlpA-like_sf"/>
</dbReference>
<dbReference type="Pfam" id="PF03479">
    <property type="entry name" value="PCC"/>
    <property type="match status" value="1"/>
</dbReference>
<keyword evidence="8" id="KW-0539">Nucleus</keyword>
<protein>
    <recommendedName>
        <fullName evidence="11">PPC domain-containing protein</fullName>
    </recommendedName>
</protein>
<comment type="subcellular location">
    <subcellularLocation>
        <location evidence="1">Secreted</location>
    </subcellularLocation>
</comment>
<dbReference type="PANTHER" id="PTHR33191">
    <property type="entry name" value="RIPENING-RELATED PROTEIN 2-RELATED"/>
    <property type="match status" value="1"/>
</dbReference>
<evidence type="ECO:0000256" key="1">
    <source>
        <dbReference type="ARBA" id="ARBA00004613"/>
    </source>
</evidence>
<dbReference type="InterPro" id="IPR005175">
    <property type="entry name" value="PPC_dom"/>
</dbReference>
<feature type="region of interest" description="Disordered" evidence="9">
    <location>
        <begin position="85"/>
        <end position="143"/>
    </location>
</feature>
<evidence type="ECO:0000256" key="7">
    <source>
        <dbReference type="ARBA" id="ARBA00023163"/>
    </source>
</evidence>
<dbReference type="InterPro" id="IPR039271">
    <property type="entry name" value="Kiwellin-like"/>
</dbReference>
<keyword evidence="7" id="KW-0804">Transcription</keyword>
<feature type="region of interest" description="Disordered" evidence="9">
    <location>
        <begin position="23"/>
        <end position="64"/>
    </location>
</feature>
<keyword evidence="10" id="KW-1133">Transmembrane helix</keyword>
<keyword evidence="5" id="KW-0805">Transcription regulation</keyword>
<reference evidence="12 13" key="1">
    <citation type="journal article" date="2020" name="Mol. Plant">
        <title>The Chromosome-Based Rubber Tree Genome Provides New Insights into Spurge Genome Evolution and Rubber Biosynthesis.</title>
        <authorList>
            <person name="Liu J."/>
            <person name="Shi C."/>
            <person name="Shi C.C."/>
            <person name="Li W."/>
            <person name="Zhang Q.J."/>
            <person name="Zhang Y."/>
            <person name="Li K."/>
            <person name="Lu H.F."/>
            <person name="Shi C."/>
            <person name="Zhu S.T."/>
            <person name="Xiao Z.Y."/>
            <person name="Nan H."/>
            <person name="Yue Y."/>
            <person name="Zhu X.G."/>
            <person name="Wu Y."/>
            <person name="Hong X.N."/>
            <person name="Fan G.Y."/>
            <person name="Tong Y."/>
            <person name="Zhang D."/>
            <person name="Mao C.L."/>
            <person name="Liu Y.L."/>
            <person name="Hao S.J."/>
            <person name="Liu W.Q."/>
            <person name="Lv M.Q."/>
            <person name="Zhang H.B."/>
            <person name="Liu Y."/>
            <person name="Hu-Tang G.R."/>
            <person name="Wang J.P."/>
            <person name="Wang J.H."/>
            <person name="Sun Y.H."/>
            <person name="Ni S.B."/>
            <person name="Chen W.B."/>
            <person name="Zhang X.C."/>
            <person name="Jiao Y.N."/>
            <person name="Eichler E.E."/>
            <person name="Li G.H."/>
            <person name="Liu X."/>
            <person name="Gao L.Z."/>
        </authorList>
    </citation>
    <scope>NUCLEOTIDE SEQUENCE [LARGE SCALE GENOMIC DNA]</scope>
    <source>
        <strain evidence="13">cv. GT1</strain>
        <tissue evidence="12">Leaf</tissue>
    </source>
</reference>
<feature type="region of interest" description="Disordered" evidence="9">
    <location>
        <begin position="279"/>
        <end position="310"/>
    </location>
</feature>
<keyword evidence="13" id="KW-1185">Reference proteome</keyword>
<evidence type="ECO:0000256" key="4">
    <source>
        <dbReference type="ARBA" id="ARBA00022729"/>
    </source>
</evidence>
<sequence>MDGREAMALASGSAPYFIHRGGGIGGSGSGSQTGALHTPPGFRPLSNPNLAAQSNARPGSFGPAFSIEPSNANFGHGINIAVPSGVPVGEPVKKKRGRPRKYAPDGQVSLGLSPMPVKPKPSSGQDPLTPKRARGRPPGTGRKQQLALLGDWMNSSAGLAFSPHVICIGAGEDIVAKILSFAQQRPRAVCVLSGSGTVSSVTLRQPASSGPAVTFEGRFEILCLSGSFLVSEDGGPRDRTGGISASFSSPDGHVIGGAIGMLIAAGPVQVVVCSFVHGGSKSKDKQVGRPRLNKDSTSQPGDKSAAPKSAITMNLPQNFTASPMNVWPVSRSELVHPLLILSNPYSVSNTHCSKMKQAPISFATYLLVFIVLLATAIVLVDGQKCKPSGKIKGKNPPNGQCNQGDSDCCKAGKYYTIYKCSPPVSKRTKATLTINSFEKGGEGGAPSACDGKYHSDDEPVVALSTGWFNNKKRCHNYITVRGNGRSVKAMVVDECDSSMGCDSDHGYQPPCSNNIVDASKAVWKALGVKESDDRWGYMDITWSDA</sequence>
<comment type="similarity">
    <text evidence="2">Belongs to the kiwellin family.</text>
</comment>
<keyword evidence="3" id="KW-0964">Secreted</keyword>
<dbReference type="SUPFAM" id="SSF117856">
    <property type="entry name" value="AF0104/ALDC/Ptd012-like"/>
    <property type="match status" value="1"/>
</dbReference>
<dbReference type="GO" id="GO:0003677">
    <property type="term" value="F:DNA binding"/>
    <property type="evidence" value="ECO:0007669"/>
    <property type="project" value="UniProtKB-KW"/>
</dbReference>
<accession>A0A6A6LBZ1</accession>
<dbReference type="Proteomes" id="UP000467840">
    <property type="component" value="Chromosome 1"/>
</dbReference>
<dbReference type="Gene3D" id="3.30.1330.80">
    <property type="entry name" value="Hypothetical protein, similar to alpha- acetolactate decarboxylase, domain 2"/>
    <property type="match status" value="1"/>
</dbReference>
<keyword evidence="10" id="KW-0812">Transmembrane</keyword>
<feature type="compositionally biased region" description="Polar residues" evidence="9">
    <location>
        <begin position="46"/>
        <end position="57"/>
    </location>
</feature>
<name>A0A6A6LBZ1_HEVBR</name>
<evidence type="ECO:0000256" key="10">
    <source>
        <dbReference type="SAM" id="Phobius"/>
    </source>
</evidence>
<keyword evidence="10" id="KW-0472">Membrane</keyword>
<evidence type="ECO:0000256" key="9">
    <source>
        <dbReference type="SAM" id="MobiDB-lite"/>
    </source>
</evidence>
<evidence type="ECO:0000256" key="3">
    <source>
        <dbReference type="ARBA" id="ARBA00022525"/>
    </source>
</evidence>
<evidence type="ECO:0000256" key="5">
    <source>
        <dbReference type="ARBA" id="ARBA00023015"/>
    </source>
</evidence>
<dbReference type="PANTHER" id="PTHR33191:SF44">
    <property type="entry name" value="RIPENING-RELATED PROTEIN 1"/>
    <property type="match status" value="1"/>
</dbReference>
<dbReference type="CDD" id="cd11378">
    <property type="entry name" value="DUF296"/>
    <property type="match status" value="1"/>
</dbReference>
<keyword evidence="6" id="KW-0238">DNA-binding</keyword>
<dbReference type="AlphaFoldDB" id="A0A6A6LBZ1"/>
<evidence type="ECO:0000256" key="2">
    <source>
        <dbReference type="ARBA" id="ARBA00005592"/>
    </source>
</evidence>
<dbReference type="GO" id="GO:0005576">
    <property type="term" value="C:extracellular region"/>
    <property type="evidence" value="ECO:0007669"/>
    <property type="project" value="UniProtKB-SubCell"/>
</dbReference>
<dbReference type="CDD" id="cd22270">
    <property type="entry name" value="DPBB_kiwellin-like"/>
    <property type="match status" value="1"/>
</dbReference>
<dbReference type="SUPFAM" id="SSF50685">
    <property type="entry name" value="Barwin-like endoglucanases"/>
    <property type="match status" value="1"/>
</dbReference>
<dbReference type="Pfam" id="PF24300">
    <property type="entry name" value="KWL1"/>
    <property type="match status" value="1"/>
</dbReference>
<evidence type="ECO:0000313" key="12">
    <source>
        <dbReference type="EMBL" id="KAF2297818.1"/>
    </source>
</evidence>
<dbReference type="EMBL" id="JAAGAX010000011">
    <property type="protein sequence ID" value="KAF2297818.1"/>
    <property type="molecule type" value="Genomic_DNA"/>
</dbReference>
<feature type="domain" description="PPC" evidence="11">
    <location>
        <begin position="155"/>
        <end position="295"/>
    </location>
</feature>